<evidence type="ECO:0000313" key="1">
    <source>
        <dbReference type="EMBL" id="KQK05920.1"/>
    </source>
</evidence>
<gene>
    <name evidence="1" type="ORF">BRADI_2g23376v3</name>
</gene>
<reference evidence="1 2" key="1">
    <citation type="journal article" date="2010" name="Nature">
        <title>Genome sequencing and analysis of the model grass Brachypodium distachyon.</title>
        <authorList>
            <consortium name="International Brachypodium Initiative"/>
        </authorList>
    </citation>
    <scope>NUCLEOTIDE SEQUENCE [LARGE SCALE GENOMIC DNA]</scope>
    <source>
        <strain evidence="1 2">Bd21</strain>
    </source>
</reference>
<accession>A0A0Q3G3N5</accession>
<reference evidence="2" key="3">
    <citation type="submission" date="2018-08" db="UniProtKB">
        <authorList>
            <consortium name="EnsemblPlants"/>
        </authorList>
    </citation>
    <scope>IDENTIFICATION</scope>
    <source>
        <strain evidence="2">cv. Bd21</strain>
    </source>
</reference>
<evidence type="ECO:0000313" key="2">
    <source>
        <dbReference type="EnsemblPlants" id="KQK05920"/>
    </source>
</evidence>
<dbReference type="EMBL" id="CM000881">
    <property type="protein sequence ID" value="KQK05920.1"/>
    <property type="molecule type" value="Genomic_DNA"/>
</dbReference>
<reference evidence="1" key="2">
    <citation type="submission" date="2017-06" db="EMBL/GenBank/DDBJ databases">
        <title>WGS assembly of Brachypodium distachyon.</title>
        <authorList>
            <consortium name="The International Brachypodium Initiative"/>
            <person name="Lucas S."/>
            <person name="Harmon-Smith M."/>
            <person name="Lail K."/>
            <person name="Tice H."/>
            <person name="Grimwood J."/>
            <person name="Bruce D."/>
            <person name="Barry K."/>
            <person name="Shu S."/>
            <person name="Lindquist E."/>
            <person name="Wang M."/>
            <person name="Pitluck S."/>
            <person name="Vogel J.P."/>
            <person name="Garvin D.F."/>
            <person name="Mockler T.C."/>
            <person name="Schmutz J."/>
            <person name="Rokhsar D."/>
            <person name="Bevan M.W."/>
        </authorList>
    </citation>
    <scope>NUCLEOTIDE SEQUENCE</scope>
    <source>
        <strain evidence="1">Bd21</strain>
    </source>
</reference>
<keyword evidence="3" id="KW-1185">Reference proteome</keyword>
<dbReference type="AlphaFoldDB" id="A0A0Q3G3N5"/>
<sequence>MLTTIVRILDSQSLERTLVNYIHGLISMENLRLNCTKWSSSPNLLLFFYPPRVYKMQVIVNNWPPICHVLQMLSPKDVLLCHP</sequence>
<dbReference type="EnsemblPlants" id="KQK05920">
    <property type="protein sequence ID" value="KQK05920"/>
    <property type="gene ID" value="BRADI_2g23376v3"/>
</dbReference>
<dbReference type="InParanoid" id="A0A0Q3G3N5"/>
<evidence type="ECO:0000313" key="3">
    <source>
        <dbReference type="Proteomes" id="UP000008810"/>
    </source>
</evidence>
<name>A0A0Q3G3N5_BRADI</name>
<organism evidence="1">
    <name type="scientific">Brachypodium distachyon</name>
    <name type="common">Purple false brome</name>
    <name type="synonym">Trachynia distachya</name>
    <dbReference type="NCBI Taxonomy" id="15368"/>
    <lineage>
        <taxon>Eukaryota</taxon>
        <taxon>Viridiplantae</taxon>
        <taxon>Streptophyta</taxon>
        <taxon>Embryophyta</taxon>
        <taxon>Tracheophyta</taxon>
        <taxon>Spermatophyta</taxon>
        <taxon>Magnoliopsida</taxon>
        <taxon>Liliopsida</taxon>
        <taxon>Poales</taxon>
        <taxon>Poaceae</taxon>
        <taxon>BOP clade</taxon>
        <taxon>Pooideae</taxon>
        <taxon>Stipodae</taxon>
        <taxon>Brachypodieae</taxon>
        <taxon>Brachypodium</taxon>
    </lineage>
</organism>
<protein>
    <submittedName>
        <fullName evidence="1 2">Uncharacterized protein</fullName>
    </submittedName>
</protein>
<dbReference type="Proteomes" id="UP000008810">
    <property type="component" value="Chromosome 2"/>
</dbReference>
<dbReference type="Gramene" id="KQK05920">
    <property type="protein sequence ID" value="KQK05920"/>
    <property type="gene ID" value="BRADI_2g23376v3"/>
</dbReference>
<proteinExistence type="predicted"/>